<comment type="caution">
    <text evidence="2">The sequence shown here is derived from an EMBL/GenBank/DDBJ whole genome shotgun (WGS) entry which is preliminary data.</text>
</comment>
<organism evidence="2 3">
    <name type="scientific">Perkinsus olseni</name>
    <name type="common">Perkinsus atlanticus</name>
    <dbReference type="NCBI Taxonomy" id="32597"/>
    <lineage>
        <taxon>Eukaryota</taxon>
        <taxon>Sar</taxon>
        <taxon>Alveolata</taxon>
        <taxon>Perkinsozoa</taxon>
        <taxon>Perkinsea</taxon>
        <taxon>Perkinsida</taxon>
        <taxon>Perkinsidae</taxon>
        <taxon>Perkinsus</taxon>
    </lineage>
</organism>
<dbReference type="InterPro" id="IPR001563">
    <property type="entry name" value="Peptidase_S10"/>
</dbReference>
<comment type="similarity">
    <text evidence="1">Belongs to the peptidase S10 family.</text>
</comment>
<dbReference type="GO" id="GO:0004185">
    <property type="term" value="F:serine-type carboxypeptidase activity"/>
    <property type="evidence" value="ECO:0007669"/>
    <property type="project" value="InterPro"/>
</dbReference>
<name>A0A7J6U0E6_PEROL</name>
<proteinExistence type="inferred from homology"/>
<accession>A0A7J6U0E6</accession>
<dbReference type="AlphaFoldDB" id="A0A7J6U0E6"/>
<keyword evidence="3" id="KW-1185">Reference proteome</keyword>
<protein>
    <submittedName>
        <fullName evidence="2">Uncharacterized protein</fullName>
    </submittedName>
</protein>
<dbReference type="EMBL" id="JABANO010007014">
    <property type="protein sequence ID" value="KAF4750835.1"/>
    <property type="molecule type" value="Genomic_DNA"/>
</dbReference>
<dbReference type="Proteomes" id="UP000553632">
    <property type="component" value="Unassembled WGS sequence"/>
</dbReference>
<dbReference type="SUPFAM" id="SSF53474">
    <property type="entry name" value="alpha/beta-Hydrolases"/>
    <property type="match status" value="1"/>
</dbReference>
<evidence type="ECO:0000313" key="2">
    <source>
        <dbReference type="EMBL" id="KAF4750835.1"/>
    </source>
</evidence>
<gene>
    <name evidence="2" type="ORF">FOZ63_032991</name>
</gene>
<evidence type="ECO:0000256" key="1">
    <source>
        <dbReference type="ARBA" id="ARBA00009431"/>
    </source>
</evidence>
<sequence>MDLGLERSHYTGCPTPFVHPFNGIYYPHVTLQLILVVLSRSLKASPERANFPRLAQQSDGGQDLCDPDVKQMHGYYNGRNGRKMSNFRLFFWFFESRSNPAEDPIILWLNGGPGCSGMTAVIPKKTPVRVSS</sequence>
<evidence type="ECO:0000313" key="3">
    <source>
        <dbReference type="Proteomes" id="UP000553632"/>
    </source>
</evidence>
<dbReference type="GO" id="GO:0006508">
    <property type="term" value="P:proteolysis"/>
    <property type="evidence" value="ECO:0007669"/>
    <property type="project" value="InterPro"/>
</dbReference>
<dbReference type="Pfam" id="PF00450">
    <property type="entry name" value="Peptidase_S10"/>
    <property type="match status" value="1"/>
</dbReference>
<dbReference type="InterPro" id="IPR029058">
    <property type="entry name" value="AB_hydrolase_fold"/>
</dbReference>
<dbReference type="Gene3D" id="3.40.50.1820">
    <property type="entry name" value="alpha/beta hydrolase"/>
    <property type="match status" value="1"/>
</dbReference>
<reference evidence="2 3" key="1">
    <citation type="submission" date="2020-04" db="EMBL/GenBank/DDBJ databases">
        <title>Perkinsus olseni comparative genomics.</title>
        <authorList>
            <person name="Bogema D.R."/>
        </authorList>
    </citation>
    <scope>NUCLEOTIDE SEQUENCE [LARGE SCALE GENOMIC DNA]</scope>
    <source>
        <strain evidence="2 3">ATCC PRA-207</strain>
    </source>
</reference>